<dbReference type="AlphaFoldDB" id="R4KKU8"/>
<reference evidence="1 2" key="1">
    <citation type="submission" date="2012-01" db="EMBL/GenBank/DDBJ databases">
        <title>Complete sequence of Desulfotomaculum gibsoniae DSM 7213.</title>
        <authorList>
            <consortium name="US DOE Joint Genome Institute"/>
            <person name="Lucas S."/>
            <person name="Han J."/>
            <person name="Lapidus A."/>
            <person name="Cheng J.-F."/>
            <person name="Goodwin L."/>
            <person name="Pitluck S."/>
            <person name="Peters L."/>
            <person name="Ovchinnikova G."/>
            <person name="Teshima H."/>
            <person name="Detter J.C."/>
            <person name="Han C."/>
            <person name="Tapia R."/>
            <person name="Land M."/>
            <person name="Hauser L."/>
            <person name="Kyrpides N."/>
            <person name="Ivanova N."/>
            <person name="Pagani I."/>
            <person name="Parshina S."/>
            <person name="Plugge C."/>
            <person name="Muyzer G."/>
            <person name="Kuever J."/>
            <person name="Ivanova A."/>
            <person name="Nazina T."/>
            <person name="Klenk H.-P."/>
            <person name="Brambilla E."/>
            <person name="Spring S."/>
            <person name="Stams A.F."/>
            <person name="Woyke T."/>
        </authorList>
    </citation>
    <scope>NUCLEOTIDE SEQUENCE [LARGE SCALE GENOMIC DNA]</scope>
    <source>
        <strain evidence="1 2">DSM 7213</strain>
    </source>
</reference>
<dbReference type="KEGG" id="dgi:Desgi_1669"/>
<organism evidence="1 2">
    <name type="scientific">Desulfoscipio gibsoniae DSM 7213</name>
    <dbReference type="NCBI Taxonomy" id="767817"/>
    <lineage>
        <taxon>Bacteria</taxon>
        <taxon>Bacillati</taxon>
        <taxon>Bacillota</taxon>
        <taxon>Clostridia</taxon>
        <taxon>Eubacteriales</taxon>
        <taxon>Desulfallaceae</taxon>
        <taxon>Desulfoscipio</taxon>
    </lineage>
</organism>
<dbReference type="EMBL" id="CP003273">
    <property type="protein sequence ID" value="AGL01140.1"/>
    <property type="molecule type" value="Genomic_DNA"/>
</dbReference>
<proteinExistence type="predicted"/>
<evidence type="ECO:0000313" key="1">
    <source>
        <dbReference type="EMBL" id="AGL01140.1"/>
    </source>
</evidence>
<protein>
    <submittedName>
        <fullName evidence="1">Uncharacterized protein</fullName>
    </submittedName>
</protein>
<keyword evidence="2" id="KW-1185">Reference proteome</keyword>
<dbReference type="RefSeq" id="WP_006524378.1">
    <property type="nucleotide sequence ID" value="NC_021184.1"/>
</dbReference>
<dbReference type="STRING" id="767817.Desgi_1669"/>
<sequence length="109" mass="12415">MLFPPVTRVVFASDKTGIIKGRLRPGQAARDVKKGKAKKMGDNLIQYSYFWRKEPIILNDDEIVLLGTISRYTTKSGYLKTNDPQTARNIFRHNNYVVSLAMPNLSKNN</sequence>
<name>R4KKU8_9FIRM</name>
<accession>R4KKU8</accession>
<dbReference type="OrthoDB" id="9886310at2"/>
<evidence type="ECO:0000313" key="2">
    <source>
        <dbReference type="Proteomes" id="UP000013520"/>
    </source>
</evidence>
<dbReference type="HOGENOM" id="CLU_2179575_0_0_9"/>
<dbReference type="Proteomes" id="UP000013520">
    <property type="component" value="Chromosome"/>
</dbReference>
<gene>
    <name evidence="1" type="ORF">Desgi_1669</name>
</gene>